<evidence type="ECO:0000256" key="7">
    <source>
        <dbReference type="SAM" id="MobiDB-lite"/>
    </source>
</evidence>
<dbReference type="InterPro" id="IPR000299">
    <property type="entry name" value="FERM_domain"/>
</dbReference>
<dbReference type="PROSITE" id="PS00660">
    <property type="entry name" value="FERM_1"/>
    <property type="match status" value="1"/>
</dbReference>
<reference evidence="9 10" key="1">
    <citation type="submission" date="2015-01" db="EMBL/GenBank/DDBJ databases">
        <title>Evolution of Trichinella species and genotypes.</title>
        <authorList>
            <person name="Korhonen P.K."/>
            <person name="Edoardo P."/>
            <person name="Giuseppe L.R."/>
            <person name="Gasser R.B."/>
        </authorList>
    </citation>
    <scope>NUCLEOTIDE SEQUENCE [LARGE SCALE GENOMIC DNA]</scope>
    <source>
        <strain evidence="9">ISS1980</strain>
    </source>
</reference>
<dbReference type="SMART" id="SM01195">
    <property type="entry name" value="FA"/>
    <property type="match status" value="1"/>
</dbReference>
<keyword evidence="5" id="KW-0965">Cell junction</keyword>
<dbReference type="CDD" id="cd14473">
    <property type="entry name" value="FERM_B-lobe"/>
    <property type="match status" value="1"/>
</dbReference>
<dbReference type="PRINTS" id="PR00661">
    <property type="entry name" value="ERMFAMILY"/>
</dbReference>
<proteinExistence type="predicted"/>
<dbReference type="AlphaFoldDB" id="A0A0V1N7X8"/>
<evidence type="ECO:0000256" key="3">
    <source>
        <dbReference type="ARBA" id="ARBA00022025"/>
    </source>
</evidence>
<dbReference type="GO" id="GO:0005886">
    <property type="term" value="C:plasma membrane"/>
    <property type="evidence" value="ECO:0007669"/>
    <property type="project" value="UniProtKB-ARBA"/>
</dbReference>
<keyword evidence="4" id="KW-0963">Cytoplasm</keyword>
<feature type="compositionally biased region" description="Polar residues" evidence="7">
    <location>
        <begin position="507"/>
        <end position="540"/>
    </location>
</feature>
<accession>A0A0V1N7X8</accession>
<dbReference type="InterPro" id="IPR019749">
    <property type="entry name" value="Band_41_domain"/>
</dbReference>
<dbReference type="Gene3D" id="3.10.20.90">
    <property type="entry name" value="Phosphatidylinositol 3-kinase Catalytic Subunit, Chain A, domain 1"/>
    <property type="match status" value="1"/>
</dbReference>
<feature type="domain" description="FERM" evidence="8">
    <location>
        <begin position="43"/>
        <end position="327"/>
    </location>
</feature>
<dbReference type="SUPFAM" id="SSF54236">
    <property type="entry name" value="Ubiquitin-like"/>
    <property type="match status" value="1"/>
</dbReference>
<evidence type="ECO:0000313" key="9">
    <source>
        <dbReference type="EMBL" id="KRZ80075.1"/>
    </source>
</evidence>
<dbReference type="Gene3D" id="2.30.29.30">
    <property type="entry name" value="Pleckstrin-homology domain (PH domain)/Phosphotyrosine-binding domain (PTB)"/>
    <property type="match status" value="1"/>
</dbReference>
<dbReference type="GO" id="GO:0005737">
    <property type="term" value="C:cytoplasm"/>
    <property type="evidence" value="ECO:0007669"/>
    <property type="project" value="UniProtKB-SubCell"/>
</dbReference>
<dbReference type="FunFam" id="1.20.80.10:FF:000003">
    <property type="entry name" value="Tyrosine-protein phosphatase non-receptor type 4"/>
    <property type="match status" value="1"/>
</dbReference>
<dbReference type="CDD" id="cd13186">
    <property type="entry name" value="FERM_C_NBL4_NBL5"/>
    <property type="match status" value="1"/>
</dbReference>
<dbReference type="SUPFAM" id="SSF50729">
    <property type="entry name" value="PH domain-like"/>
    <property type="match status" value="1"/>
</dbReference>
<dbReference type="OrthoDB" id="6235974at2759"/>
<dbReference type="GO" id="GO:0005912">
    <property type="term" value="C:adherens junction"/>
    <property type="evidence" value="ECO:0007669"/>
    <property type="project" value="UniProtKB-SubCell"/>
</dbReference>
<dbReference type="PRINTS" id="PR00935">
    <property type="entry name" value="BAND41"/>
</dbReference>
<dbReference type="GO" id="GO:0031032">
    <property type="term" value="P:actomyosin structure organization"/>
    <property type="evidence" value="ECO:0007669"/>
    <property type="project" value="TreeGrafter"/>
</dbReference>
<dbReference type="Pfam" id="PF09379">
    <property type="entry name" value="FERM_N"/>
    <property type="match status" value="1"/>
</dbReference>
<dbReference type="InterPro" id="IPR011993">
    <property type="entry name" value="PH-like_dom_sf"/>
</dbReference>
<dbReference type="InterPro" id="IPR018979">
    <property type="entry name" value="FERM_N"/>
</dbReference>
<dbReference type="PROSITE" id="PS50057">
    <property type="entry name" value="FERM_3"/>
    <property type="match status" value="1"/>
</dbReference>
<dbReference type="SMART" id="SM00295">
    <property type="entry name" value="B41"/>
    <property type="match status" value="1"/>
</dbReference>
<dbReference type="GO" id="GO:0005856">
    <property type="term" value="C:cytoskeleton"/>
    <property type="evidence" value="ECO:0007669"/>
    <property type="project" value="TreeGrafter"/>
</dbReference>
<dbReference type="InterPro" id="IPR000798">
    <property type="entry name" value="Ez/rad/moesin-like"/>
</dbReference>
<dbReference type="EMBL" id="JYDO01000004">
    <property type="protein sequence ID" value="KRZ80075.1"/>
    <property type="molecule type" value="Genomic_DNA"/>
</dbReference>
<dbReference type="InterPro" id="IPR019748">
    <property type="entry name" value="FERM_central"/>
</dbReference>
<dbReference type="PROSITE" id="PS00661">
    <property type="entry name" value="FERM_2"/>
    <property type="match status" value="1"/>
</dbReference>
<dbReference type="InterPro" id="IPR014847">
    <property type="entry name" value="FA"/>
</dbReference>
<evidence type="ECO:0000256" key="2">
    <source>
        <dbReference type="ARBA" id="ARBA00004536"/>
    </source>
</evidence>
<dbReference type="InterPro" id="IPR029071">
    <property type="entry name" value="Ubiquitin-like_domsf"/>
</dbReference>
<organism evidence="9 10">
    <name type="scientific">Trichinella papuae</name>
    <dbReference type="NCBI Taxonomy" id="268474"/>
    <lineage>
        <taxon>Eukaryota</taxon>
        <taxon>Metazoa</taxon>
        <taxon>Ecdysozoa</taxon>
        <taxon>Nematoda</taxon>
        <taxon>Enoplea</taxon>
        <taxon>Dorylaimia</taxon>
        <taxon>Trichinellida</taxon>
        <taxon>Trichinellidae</taxon>
        <taxon>Trichinella</taxon>
    </lineage>
</organism>
<dbReference type="PANTHER" id="PTHR23280:SF25">
    <property type="entry name" value="MOESIN_EZRIN_RADIXIN HOMOLOG 1"/>
    <property type="match status" value="1"/>
</dbReference>
<dbReference type="InterPro" id="IPR019747">
    <property type="entry name" value="FERM_CS"/>
</dbReference>
<evidence type="ECO:0000313" key="10">
    <source>
        <dbReference type="Proteomes" id="UP000054843"/>
    </source>
</evidence>
<evidence type="ECO:0000256" key="4">
    <source>
        <dbReference type="ARBA" id="ARBA00022490"/>
    </source>
</evidence>
<keyword evidence="10" id="KW-1185">Reference proteome</keyword>
<dbReference type="CDD" id="cd17108">
    <property type="entry name" value="FERM_F1_EPB41L5_like"/>
    <property type="match status" value="1"/>
</dbReference>
<dbReference type="PANTHER" id="PTHR23280">
    <property type="entry name" value="4.1 G PROTEIN"/>
    <property type="match status" value="1"/>
</dbReference>
<dbReference type="Pfam" id="PF00373">
    <property type="entry name" value="FERM_M"/>
    <property type="match status" value="1"/>
</dbReference>
<evidence type="ECO:0000256" key="6">
    <source>
        <dbReference type="ARBA" id="ARBA00043944"/>
    </source>
</evidence>
<dbReference type="Gene3D" id="1.20.80.10">
    <property type="match status" value="1"/>
</dbReference>
<evidence type="ECO:0000259" key="8">
    <source>
        <dbReference type="PROSITE" id="PS50057"/>
    </source>
</evidence>
<feature type="region of interest" description="Disordered" evidence="7">
    <location>
        <begin position="507"/>
        <end position="580"/>
    </location>
</feature>
<dbReference type="SUPFAM" id="SSF47031">
    <property type="entry name" value="Second domain of FERM"/>
    <property type="match status" value="1"/>
</dbReference>
<dbReference type="InterPro" id="IPR014352">
    <property type="entry name" value="FERM/acyl-CoA-bd_prot_sf"/>
</dbReference>
<feature type="region of interest" description="Disordered" evidence="7">
    <location>
        <begin position="364"/>
        <end position="407"/>
    </location>
</feature>
<protein>
    <recommendedName>
        <fullName evidence="3">Moesin/ezrin/radixin homolog 1</fullName>
    </recommendedName>
</protein>
<dbReference type="Proteomes" id="UP000054843">
    <property type="component" value="Unassembled WGS sequence"/>
</dbReference>
<dbReference type="SMART" id="SM01196">
    <property type="entry name" value="FERM_C"/>
    <property type="match status" value="1"/>
</dbReference>
<dbReference type="InterPro" id="IPR018980">
    <property type="entry name" value="FERM_PH-like_C"/>
</dbReference>
<dbReference type="Pfam" id="PF08736">
    <property type="entry name" value="FA"/>
    <property type="match status" value="1"/>
</dbReference>
<comment type="caution">
    <text evidence="9">The sequence shown here is derived from an EMBL/GenBank/DDBJ whole genome shotgun (WGS) entry which is preliminary data.</text>
</comment>
<dbReference type="FunFam" id="3.10.20.90:FF:000024">
    <property type="entry name" value="Erythrocyte membrane protein band 4.1-like 5"/>
    <property type="match status" value="1"/>
</dbReference>
<dbReference type="InterPro" id="IPR035963">
    <property type="entry name" value="FERM_2"/>
</dbReference>
<dbReference type="STRING" id="268474.A0A0V1N7X8"/>
<dbReference type="FunFam" id="2.30.29.30:FF:000002">
    <property type="entry name" value="Band 4.1-like protein 5 isoform 1"/>
    <property type="match status" value="1"/>
</dbReference>
<evidence type="ECO:0000256" key="5">
    <source>
        <dbReference type="ARBA" id="ARBA00022949"/>
    </source>
</evidence>
<sequence length="667" mass="75767">MFSLSKLKRFGNKADRFSQLDPKSCETDKIIYASDTLDKKHILVCKVMLLDGTDLTLGLPKKALGRELYEQIFFNLDIEERDYFGLQFMDHFHVQHWLDPLKKIKKQVSIGPPYTFRFRVKFYSSEPNNLHEEITRYLFFLQLKQDIMSGRLDCPYDTMVELAAFTLQSELGDYCPEEHTPALISEFRFCPNQTEQMEIDILEKYATLRGQTPAQAELNYLNKAKWLDMYGVDLHVVMGKDNNEYTLGLTPTGILVFEGKQKIGLFFWPKVVRLDFKKKKLTLSVVEDDENGQEQEHTFVFHLNSNKACKHLWKCAVEHHTFFRLRSAPSRPAGRQGFLRLGSRFRYTGKTEWGVTKEAKLAKRHARFERRPSQRYGPRQSHLLREEHRRQKSQTNNDQHADNKNAENKTIQAVVIEDCTKPLVASVNNGELQANFTKQNETFTHSTTVGGNWREIPLCTPAAPTTGDCSRTADVHLVNRIMNISVKANDDVNDQIIQDQQSNVTTVCVNGSSSPSAAEPLQSDTQSDLTVDGSGSQTDKQPLVKNHDVVRRSQRISRLPVRTDTMSKSKADSCNANGLDQMDKSTLVSKSSSKIPILNCSGRLQQAPLLWRKRNAEDKSTLVSKSSSKIPILNCSGSSEVSSASKTASYSQIPRRISSRSTVITQL</sequence>
<evidence type="ECO:0000256" key="1">
    <source>
        <dbReference type="ARBA" id="ARBA00004496"/>
    </source>
</evidence>
<name>A0A0V1N7X8_9BILA</name>
<dbReference type="Pfam" id="PF09380">
    <property type="entry name" value="FERM_C"/>
    <property type="match status" value="1"/>
</dbReference>
<gene>
    <name evidence="9" type="primary">EPB41L5</name>
    <name evidence="9" type="ORF">T10_1160</name>
</gene>
<comment type="subcellular location">
    <subcellularLocation>
        <location evidence="2">Cell junction</location>
        <location evidence="2">Adherens junction</location>
    </subcellularLocation>
    <subcellularLocation>
        <location evidence="6">Cell projection</location>
        <location evidence="6">Rhabdomere</location>
    </subcellularLocation>
    <subcellularLocation>
        <location evidence="1">Cytoplasm</location>
    </subcellularLocation>
</comment>
<dbReference type="GO" id="GO:0008092">
    <property type="term" value="F:cytoskeletal protein binding"/>
    <property type="evidence" value="ECO:0007669"/>
    <property type="project" value="InterPro"/>
</dbReference>